<dbReference type="Gene3D" id="3.90.25.10">
    <property type="entry name" value="UDP-galactose 4-epimerase, domain 1"/>
    <property type="match status" value="1"/>
</dbReference>
<dbReference type="EMBL" id="JAAKZI010000024">
    <property type="protein sequence ID" value="NGN84448.1"/>
    <property type="molecule type" value="Genomic_DNA"/>
</dbReference>
<accession>A0ABX0DBZ2</accession>
<name>A0ABX0DBZ2_9MICC</name>
<proteinExistence type="predicted"/>
<protein>
    <submittedName>
        <fullName evidence="2">SDR family oxidoreductase</fullName>
    </submittedName>
</protein>
<dbReference type="PANTHER" id="PTHR47129:SF1">
    <property type="entry name" value="NMRA-LIKE DOMAIN-CONTAINING PROTEIN"/>
    <property type="match status" value="1"/>
</dbReference>
<gene>
    <name evidence="2" type="ORF">G6N77_13410</name>
</gene>
<sequence length="282" mass="29636">MNPPTIAVTGATGFVGGHAARALADAGVPVRLVVRDPAKAPKLPNAEVAVAAFGDRSAVEHALRGIHTVLMVSAQENNTRLAEHKSFIDGAAAAGVRHVVYTSLVSAAPDAIFTLARDHFATEEHLRASGMAWTFLRDNLYQDFMSLMVGDDGVIRGPAGSGRAALVSRRDVAASAAAVLQDAGAHAGRTYELTGPEALTTEEVADILSAGLGRAVTFHNETVAEAYESRKAWDAPPWQYDAWVSTYLAVAAGELERVSPSVEELTGRPPRSLAEFLAGTGQ</sequence>
<evidence type="ECO:0000259" key="1">
    <source>
        <dbReference type="Pfam" id="PF05368"/>
    </source>
</evidence>
<reference evidence="2 3" key="1">
    <citation type="submission" date="2020-02" db="EMBL/GenBank/DDBJ databases">
        <title>Genome sequence of the type strain DSM 27180 of Arthrobacter silviterrae.</title>
        <authorList>
            <person name="Gao J."/>
            <person name="Sun J."/>
        </authorList>
    </citation>
    <scope>NUCLEOTIDE SEQUENCE [LARGE SCALE GENOMIC DNA]</scope>
    <source>
        <strain evidence="2 3">DSM 27180</strain>
    </source>
</reference>
<evidence type="ECO:0000313" key="3">
    <source>
        <dbReference type="Proteomes" id="UP000479226"/>
    </source>
</evidence>
<dbReference type="RefSeq" id="WP_165182671.1">
    <property type="nucleotide sequence ID" value="NZ_JAAKZI010000024.1"/>
</dbReference>
<organism evidence="2 3">
    <name type="scientific">Arthrobacter silviterrae</name>
    <dbReference type="NCBI Taxonomy" id="2026658"/>
    <lineage>
        <taxon>Bacteria</taxon>
        <taxon>Bacillati</taxon>
        <taxon>Actinomycetota</taxon>
        <taxon>Actinomycetes</taxon>
        <taxon>Micrococcales</taxon>
        <taxon>Micrococcaceae</taxon>
        <taxon>Arthrobacter</taxon>
    </lineage>
</organism>
<dbReference type="PANTHER" id="PTHR47129">
    <property type="entry name" value="QUINONE OXIDOREDUCTASE 2"/>
    <property type="match status" value="1"/>
</dbReference>
<dbReference type="Proteomes" id="UP000479226">
    <property type="component" value="Unassembled WGS sequence"/>
</dbReference>
<dbReference type="InterPro" id="IPR008030">
    <property type="entry name" value="NmrA-like"/>
</dbReference>
<dbReference type="Gene3D" id="3.40.50.720">
    <property type="entry name" value="NAD(P)-binding Rossmann-like Domain"/>
    <property type="match status" value="1"/>
</dbReference>
<dbReference type="CDD" id="cd05269">
    <property type="entry name" value="TMR_SDR_a"/>
    <property type="match status" value="1"/>
</dbReference>
<evidence type="ECO:0000313" key="2">
    <source>
        <dbReference type="EMBL" id="NGN84448.1"/>
    </source>
</evidence>
<comment type="caution">
    <text evidence="2">The sequence shown here is derived from an EMBL/GenBank/DDBJ whole genome shotgun (WGS) entry which is preliminary data.</text>
</comment>
<dbReference type="InterPro" id="IPR052718">
    <property type="entry name" value="NmrA-type_oxidoreductase"/>
</dbReference>
<dbReference type="Pfam" id="PF05368">
    <property type="entry name" value="NmrA"/>
    <property type="match status" value="1"/>
</dbReference>
<keyword evidence="3" id="KW-1185">Reference proteome</keyword>
<dbReference type="SUPFAM" id="SSF51735">
    <property type="entry name" value="NAD(P)-binding Rossmann-fold domains"/>
    <property type="match status" value="1"/>
</dbReference>
<feature type="domain" description="NmrA-like" evidence="1">
    <location>
        <begin position="5"/>
        <end position="220"/>
    </location>
</feature>
<dbReference type="InterPro" id="IPR036291">
    <property type="entry name" value="NAD(P)-bd_dom_sf"/>
</dbReference>